<comment type="similarity">
    <text evidence="6">Belongs to the ABC-4 integral membrane protein family.</text>
</comment>
<keyword evidence="5 7" id="KW-0472">Membrane</keyword>
<evidence type="ECO:0000259" key="8">
    <source>
        <dbReference type="Pfam" id="PF02687"/>
    </source>
</evidence>
<feature type="transmembrane region" description="Helical" evidence="7">
    <location>
        <begin position="21"/>
        <end position="41"/>
    </location>
</feature>
<accession>O29245</accession>
<name>O29245_ARCFU</name>
<evidence type="ECO:0000256" key="5">
    <source>
        <dbReference type="ARBA" id="ARBA00023136"/>
    </source>
</evidence>
<dbReference type="eggNOG" id="arCOG02312">
    <property type="taxonomic scope" value="Archaea"/>
</dbReference>
<dbReference type="GO" id="GO:0005886">
    <property type="term" value="C:plasma membrane"/>
    <property type="evidence" value="ECO:0007669"/>
    <property type="project" value="UniProtKB-SubCell"/>
</dbReference>
<gene>
    <name evidence="10" type="ordered locus">AF_1017</name>
</gene>
<dbReference type="PaxDb" id="224325-AF_1017"/>
<dbReference type="EnsemblBacteria" id="AAB90225">
    <property type="protein sequence ID" value="AAB90225"/>
    <property type="gene ID" value="AF_1017"/>
</dbReference>
<evidence type="ECO:0000256" key="6">
    <source>
        <dbReference type="ARBA" id="ARBA00038076"/>
    </source>
</evidence>
<feature type="transmembrane region" description="Helical" evidence="7">
    <location>
        <begin position="249"/>
        <end position="271"/>
    </location>
</feature>
<dbReference type="STRING" id="224325.AF_1017"/>
<feature type="transmembrane region" description="Helical" evidence="7">
    <location>
        <begin position="292"/>
        <end position="319"/>
    </location>
</feature>
<evidence type="ECO:0008006" key="12">
    <source>
        <dbReference type="Google" id="ProtNLM"/>
    </source>
</evidence>
<keyword evidence="2" id="KW-1003">Cell membrane</keyword>
<dbReference type="KEGG" id="afu:AF_1017"/>
<keyword evidence="11" id="KW-1185">Reference proteome</keyword>
<proteinExistence type="inferred from homology"/>
<dbReference type="PANTHER" id="PTHR30572">
    <property type="entry name" value="MEMBRANE COMPONENT OF TRANSPORTER-RELATED"/>
    <property type="match status" value="1"/>
</dbReference>
<dbReference type="InterPro" id="IPR050250">
    <property type="entry name" value="Macrolide_Exporter_MacB"/>
</dbReference>
<evidence type="ECO:0000256" key="2">
    <source>
        <dbReference type="ARBA" id="ARBA00022475"/>
    </source>
</evidence>
<dbReference type="Pfam" id="PF02687">
    <property type="entry name" value="FtsX"/>
    <property type="match status" value="1"/>
</dbReference>
<feature type="domain" description="MacB-like periplasmic core" evidence="9">
    <location>
        <begin position="20"/>
        <end position="218"/>
    </location>
</feature>
<evidence type="ECO:0000313" key="10">
    <source>
        <dbReference type="EMBL" id="AAB90225.1"/>
    </source>
</evidence>
<dbReference type="InterPro" id="IPR003838">
    <property type="entry name" value="ABC3_permease_C"/>
</dbReference>
<dbReference type="Proteomes" id="UP000002199">
    <property type="component" value="Chromosome"/>
</dbReference>
<evidence type="ECO:0000256" key="4">
    <source>
        <dbReference type="ARBA" id="ARBA00022989"/>
    </source>
</evidence>
<reference evidence="10 11" key="1">
    <citation type="journal article" date="1997" name="Nature">
        <title>The complete genome sequence of the hyperthermophilic, sulphate-reducing archaeon Archaeoglobus fulgidus.</title>
        <authorList>
            <person name="Klenk H.P."/>
            <person name="Clayton R.A."/>
            <person name="Tomb J."/>
            <person name="White O."/>
            <person name="Nelson K.E."/>
            <person name="Ketchum K.A."/>
            <person name="Dodson R.J."/>
            <person name="Gwinn M."/>
            <person name="Hickey E.K."/>
            <person name="Peterson J.D."/>
            <person name="Richardson D.L."/>
            <person name="Kerlavage A.R."/>
            <person name="Graham D.E."/>
            <person name="Kyrpides N.C."/>
            <person name="Fleischmann R.D."/>
            <person name="Quackenbush J."/>
            <person name="Lee N.H."/>
            <person name="Sutton G.G."/>
            <person name="Gill S."/>
            <person name="Kirkness E.F."/>
            <person name="Dougherty B.A."/>
            <person name="McKenney K."/>
            <person name="Adams M.D."/>
            <person name="Loftus B."/>
            <person name="Peterson S."/>
            <person name="Reich C.I."/>
            <person name="McNeil L.K."/>
            <person name="Badger J.H."/>
            <person name="Glodek A."/>
            <person name="Zhou L."/>
            <person name="Overbeek R."/>
            <person name="Gocayne J.D."/>
            <person name="Weidman J.F."/>
            <person name="McDonald L."/>
            <person name="Utterback T."/>
            <person name="Cotton M.D."/>
            <person name="Spriggs T."/>
            <person name="Artiach P."/>
            <person name="Kaine B.P."/>
            <person name="Sykes S.M."/>
            <person name="Sadow P.W."/>
            <person name="D'Andrea K.P."/>
            <person name="Bowman C."/>
            <person name="Fujii C."/>
            <person name="Garland S.A."/>
            <person name="Mason T.M."/>
            <person name="Olsen G.J."/>
            <person name="Fraser C.M."/>
            <person name="Smith H.O."/>
            <person name="Woese C.R."/>
            <person name="Venter J.C."/>
        </authorList>
    </citation>
    <scope>NUCLEOTIDE SEQUENCE [LARGE SCALE GENOMIC DNA]</scope>
    <source>
        <strain evidence="11">ATCC 49558 / DSM 4304 / JCM 9628 / NBRC 100126 / VC-16</strain>
    </source>
</reference>
<evidence type="ECO:0000313" key="11">
    <source>
        <dbReference type="Proteomes" id="UP000002199"/>
    </source>
</evidence>
<evidence type="ECO:0000256" key="1">
    <source>
        <dbReference type="ARBA" id="ARBA00004651"/>
    </source>
</evidence>
<feature type="domain" description="ABC3 transporter permease C-terminal" evidence="8">
    <location>
        <begin position="252"/>
        <end position="370"/>
    </location>
</feature>
<dbReference type="PhylomeDB" id="O29245"/>
<organism evidence="10 11">
    <name type="scientific">Archaeoglobus fulgidus (strain ATCC 49558 / DSM 4304 / JCM 9628 / NBRC 100126 / VC-16)</name>
    <dbReference type="NCBI Taxonomy" id="224325"/>
    <lineage>
        <taxon>Archaea</taxon>
        <taxon>Methanobacteriati</taxon>
        <taxon>Methanobacteriota</taxon>
        <taxon>Archaeoglobi</taxon>
        <taxon>Archaeoglobales</taxon>
        <taxon>Archaeoglobaceae</taxon>
        <taxon>Archaeoglobus</taxon>
    </lineage>
</organism>
<dbReference type="EMBL" id="AE000782">
    <property type="protein sequence ID" value="AAB90225.1"/>
    <property type="molecule type" value="Genomic_DNA"/>
</dbReference>
<protein>
    <recommendedName>
        <fullName evidence="12">ABC transporter permease</fullName>
    </recommendedName>
</protein>
<keyword evidence="3 7" id="KW-0812">Transmembrane</keyword>
<dbReference type="PIR" id="A69377">
    <property type="entry name" value="A69377"/>
</dbReference>
<evidence type="ECO:0000259" key="9">
    <source>
        <dbReference type="Pfam" id="PF12704"/>
    </source>
</evidence>
<dbReference type="PANTHER" id="PTHR30572:SF4">
    <property type="entry name" value="ABC TRANSPORTER PERMEASE YTRF"/>
    <property type="match status" value="1"/>
</dbReference>
<dbReference type="HOGENOM" id="CLU_000604_8_0_2"/>
<keyword evidence="4 7" id="KW-1133">Transmembrane helix</keyword>
<dbReference type="InterPro" id="IPR025857">
    <property type="entry name" value="MacB_PCD"/>
</dbReference>
<dbReference type="GO" id="GO:0022857">
    <property type="term" value="F:transmembrane transporter activity"/>
    <property type="evidence" value="ECO:0007669"/>
    <property type="project" value="TreeGrafter"/>
</dbReference>
<comment type="subcellular location">
    <subcellularLocation>
        <location evidence="1">Cell membrane</location>
        <topology evidence="1">Multi-pass membrane protein</topology>
    </subcellularLocation>
</comment>
<evidence type="ECO:0000256" key="7">
    <source>
        <dbReference type="SAM" id="Phobius"/>
    </source>
</evidence>
<evidence type="ECO:0000256" key="3">
    <source>
        <dbReference type="ARBA" id="ARBA00022692"/>
    </source>
</evidence>
<dbReference type="Pfam" id="PF12704">
    <property type="entry name" value="MacB_PCD"/>
    <property type="match status" value="1"/>
</dbReference>
<dbReference type="AlphaFoldDB" id="O29245"/>
<feature type="transmembrane region" description="Helical" evidence="7">
    <location>
        <begin position="339"/>
        <end position="360"/>
    </location>
</feature>
<sequence length="377" mass="41684">MSKMYLELAKRNLQRAKVRSLLAVIGILIGVMAVSAIGIFGESLKAAVLQNFEDVANELIVSPNFQEGYKYLDEKDISRIKKLPNVAEAIPIKSDSLLVESKKKKSYAVVYAMDEKDVEDMFKAEKGSIRLKSSCVVGKRLAEFADIRVNSKITIAGREFRVAAILEDTGARFDINPNSAIILSPEDFEKVSDVGYTMLIVKAESLEKVDDVKKEIEEKINSRDEKVVVFDLKIILERINEAFSQINTFLMAIASVSLLVAGVSILNIMLMSTIERTKEIGIMRAIGAYRSTILRIFLMEALILGLIGSAIGSVLSIAGGYAIDLMILQDASYVFRLSTLLYISLGFSIGVMVSVLSGLYPAWKASRLEPIEALRYE</sequence>